<comment type="similarity">
    <text evidence="5">Belongs to the class I-like SAM-binding methyltransferase superfamily. RsmB/NOP family.</text>
</comment>
<keyword evidence="2 5" id="KW-0808">Transferase</keyword>
<keyword evidence="3 5" id="KW-0949">S-adenosyl-L-methionine</keyword>
<organism evidence="8 9">
    <name type="scientific">Sphaerosporella brunnea</name>
    <dbReference type="NCBI Taxonomy" id="1250544"/>
    <lineage>
        <taxon>Eukaryota</taxon>
        <taxon>Fungi</taxon>
        <taxon>Dikarya</taxon>
        <taxon>Ascomycota</taxon>
        <taxon>Pezizomycotina</taxon>
        <taxon>Pezizomycetes</taxon>
        <taxon>Pezizales</taxon>
        <taxon>Pyronemataceae</taxon>
        <taxon>Sphaerosporella</taxon>
    </lineage>
</organism>
<feature type="binding site" evidence="5">
    <location>
        <position position="175"/>
    </location>
    <ligand>
        <name>S-adenosyl-L-methionine</name>
        <dbReference type="ChEBI" id="CHEBI:59789"/>
    </ligand>
</feature>
<dbReference type="PANTHER" id="PTHR22807">
    <property type="entry name" value="NOP2 YEAST -RELATED NOL1/NOP2/FMU SUN DOMAIN-CONTAINING"/>
    <property type="match status" value="1"/>
</dbReference>
<evidence type="ECO:0000256" key="4">
    <source>
        <dbReference type="ARBA" id="ARBA00022884"/>
    </source>
</evidence>
<keyword evidence="9" id="KW-1185">Reference proteome</keyword>
<dbReference type="GO" id="GO:0001510">
    <property type="term" value="P:RNA methylation"/>
    <property type="evidence" value="ECO:0007669"/>
    <property type="project" value="InterPro"/>
</dbReference>
<proteinExistence type="inferred from homology"/>
<dbReference type="Pfam" id="PF01189">
    <property type="entry name" value="Methyltr_RsmB-F"/>
    <property type="match status" value="1"/>
</dbReference>
<feature type="domain" description="SAM-dependent MTase RsmB/NOP-type" evidence="7">
    <location>
        <begin position="52"/>
        <end position="351"/>
    </location>
</feature>
<gene>
    <name evidence="8" type="ORF">FN846DRAFT_970429</name>
</gene>
<sequence length="352" mass="37689">MSSPSRSAEPCDDAAPPTTTPQHSLLTLLTAKPTLPAPLRAHATRLTGALARFHSHYAPQYPDGRVDALLAALLTPVRHAALQNTYSSSSSSNRLSAESEQLPWFPTPAYTSSTPFPPPGRRGEHYLLDAGSLLPVVALSVERGMKVLDLCAAPGGKSVSISQLLQGSGELHVNEPDKARRGRLKAVLAEYLDGVRGVEVKVSGEDGTRFSGSGYDRVLVDAPCSSSRHVLQAANKAFRSGSEKGLEDLLTWTSKRPQKCAALQQALLKRALNAVKVGGRVVYATCSIDEVENDGVVKAVVAAAEWKGRAKVVRPKGEELWVGERTKTGWVCLPDRGEGWGPLFFAVVKRVA</sequence>
<protein>
    <submittedName>
        <fullName evidence="8">S-adenosyl-L-methionine-dependent methyltransferase</fullName>
    </submittedName>
</protein>
<dbReference type="InParanoid" id="A0A5J5EII8"/>
<reference evidence="8 9" key="1">
    <citation type="submission" date="2019-09" db="EMBL/GenBank/DDBJ databases">
        <title>Draft genome of the ectomycorrhizal ascomycete Sphaerosporella brunnea.</title>
        <authorList>
            <consortium name="DOE Joint Genome Institute"/>
            <person name="Benucci G.M."/>
            <person name="Marozzi G."/>
            <person name="Antonielli L."/>
            <person name="Sanchez S."/>
            <person name="Marco P."/>
            <person name="Wang X."/>
            <person name="Falini L.B."/>
            <person name="Barry K."/>
            <person name="Haridas S."/>
            <person name="Lipzen A."/>
            <person name="Labutti K."/>
            <person name="Grigoriev I.V."/>
            <person name="Murat C."/>
            <person name="Martin F."/>
            <person name="Albertini E."/>
            <person name="Donnini D."/>
            <person name="Bonito G."/>
        </authorList>
    </citation>
    <scope>NUCLEOTIDE SEQUENCE [LARGE SCALE GENOMIC DNA]</scope>
    <source>
        <strain evidence="8 9">Sb_GMNB300</strain>
    </source>
</reference>
<evidence type="ECO:0000313" key="8">
    <source>
        <dbReference type="EMBL" id="KAA8895250.1"/>
    </source>
</evidence>
<evidence type="ECO:0000256" key="3">
    <source>
        <dbReference type="ARBA" id="ARBA00022691"/>
    </source>
</evidence>
<evidence type="ECO:0000256" key="6">
    <source>
        <dbReference type="SAM" id="MobiDB-lite"/>
    </source>
</evidence>
<dbReference type="Gene3D" id="3.40.50.150">
    <property type="entry name" value="Vaccinia Virus protein VP39"/>
    <property type="match status" value="1"/>
</dbReference>
<comment type="caution">
    <text evidence="5">Lacks conserved residue(s) required for the propagation of feature annotation.</text>
</comment>
<evidence type="ECO:0000256" key="1">
    <source>
        <dbReference type="ARBA" id="ARBA00022603"/>
    </source>
</evidence>
<dbReference type="OrthoDB" id="427002at2759"/>
<evidence type="ECO:0000259" key="7">
    <source>
        <dbReference type="PROSITE" id="PS51686"/>
    </source>
</evidence>
<dbReference type="SUPFAM" id="SSF53335">
    <property type="entry name" value="S-adenosyl-L-methionine-dependent methyltransferases"/>
    <property type="match status" value="1"/>
</dbReference>
<dbReference type="InterPro" id="IPR001678">
    <property type="entry name" value="MeTrfase_RsmB-F_NOP2_dom"/>
</dbReference>
<dbReference type="PRINTS" id="PR02008">
    <property type="entry name" value="RCMTFAMILY"/>
</dbReference>
<dbReference type="Proteomes" id="UP000326924">
    <property type="component" value="Unassembled WGS sequence"/>
</dbReference>
<keyword evidence="4 5" id="KW-0694">RNA-binding</keyword>
<evidence type="ECO:0000256" key="2">
    <source>
        <dbReference type="ARBA" id="ARBA00022679"/>
    </source>
</evidence>
<dbReference type="InterPro" id="IPR049560">
    <property type="entry name" value="MeTrfase_RsmB-F_NOP2_cat"/>
</dbReference>
<feature type="binding site" evidence="5">
    <location>
        <position position="221"/>
    </location>
    <ligand>
        <name>S-adenosyl-L-methionine</name>
        <dbReference type="ChEBI" id="CHEBI:59789"/>
    </ligand>
</feature>
<dbReference type="GO" id="GO:0008173">
    <property type="term" value="F:RNA methyltransferase activity"/>
    <property type="evidence" value="ECO:0007669"/>
    <property type="project" value="InterPro"/>
</dbReference>
<feature type="active site" description="Nucleophile" evidence="5">
    <location>
        <position position="286"/>
    </location>
</feature>
<dbReference type="InterPro" id="IPR023267">
    <property type="entry name" value="RCMT"/>
</dbReference>
<dbReference type="EMBL" id="VXIS01000278">
    <property type="protein sequence ID" value="KAA8895250.1"/>
    <property type="molecule type" value="Genomic_DNA"/>
</dbReference>
<feature type="region of interest" description="Disordered" evidence="6">
    <location>
        <begin position="1"/>
        <end position="22"/>
    </location>
</feature>
<dbReference type="PANTHER" id="PTHR22807:SF30">
    <property type="entry name" value="28S RRNA (CYTOSINE(4447)-C(5))-METHYLTRANSFERASE-RELATED"/>
    <property type="match status" value="1"/>
</dbReference>
<accession>A0A5J5EII8</accession>
<feature type="binding site" evidence="5">
    <location>
        <begin position="151"/>
        <end position="157"/>
    </location>
    <ligand>
        <name>S-adenosyl-L-methionine</name>
        <dbReference type="ChEBI" id="CHEBI:59789"/>
    </ligand>
</feature>
<comment type="caution">
    <text evidence="8">The sequence shown here is derived from an EMBL/GenBank/DDBJ whole genome shotgun (WGS) entry which is preliminary data.</text>
</comment>
<dbReference type="PROSITE" id="PS51686">
    <property type="entry name" value="SAM_MT_RSMB_NOP"/>
    <property type="match status" value="1"/>
</dbReference>
<dbReference type="AlphaFoldDB" id="A0A5J5EII8"/>
<keyword evidence="1 5" id="KW-0489">Methyltransferase</keyword>
<evidence type="ECO:0000313" key="9">
    <source>
        <dbReference type="Proteomes" id="UP000326924"/>
    </source>
</evidence>
<evidence type="ECO:0000256" key="5">
    <source>
        <dbReference type="PROSITE-ProRule" id="PRU01023"/>
    </source>
</evidence>
<dbReference type="GO" id="GO:0003723">
    <property type="term" value="F:RNA binding"/>
    <property type="evidence" value="ECO:0007669"/>
    <property type="project" value="UniProtKB-UniRule"/>
</dbReference>
<dbReference type="InterPro" id="IPR029063">
    <property type="entry name" value="SAM-dependent_MTases_sf"/>
</dbReference>
<name>A0A5J5EII8_9PEZI</name>